<evidence type="ECO:0000313" key="2">
    <source>
        <dbReference type="Proteomes" id="UP000324222"/>
    </source>
</evidence>
<gene>
    <name evidence="1" type="ORF">E2C01_043179</name>
</gene>
<reference evidence="1 2" key="1">
    <citation type="submission" date="2019-05" db="EMBL/GenBank/DDBJ databases">
        <title>Another draft genome of Portunus trituberculatus and its Hox gene families provides insights of decapod evolution.</title>
        <authorList>
            <person name="Jeong J.-H."/>
            <person name="Song I."/>
            <person name="Kim S."/>
            <person name="Choi T."/>
            <person name="Kim D."/>
            <person name="Ryu S."/>
            <person name="Kim W."/>
        </authorList>
    </citation>
    <scope>NUCLEOTIDE SEQUENCE [LARGE SCALE GENOMIC DNA]</scope>
    <source>
        <tissue evidence="1">Muscle</tissue>
    </source>
</reference>
<organism evidence="1 2">
    <name type="scientific">Portunus trituberculatus</name>
    <name type="common">Swimming crab</name>
    <name type="synonym">Neptunus trituberculatus</name>
    <dbReference type="NCBI Taxonomy" id="210409"/>
    <lineage>
        <taxon>Eukaryota</taxon>
        <taxon>Metazoa</taxon>
        <taxon>Ecdysozoa</taxon>
        <taxon>Arthropoda</taxon>
        <taxon>Crustacea</taxon>
        <taxon>Multicrustacea</taxon>
        <taxon>Malacostraca</taxon>
        <taxon>Eumalacostraca</taxon>
        <taxon>Eucarida</taxon>
        <taxon>Decapoda</taxon>
        <taxon>Pleocyemata</taxon>
        <taxon>Brachyura</taxon>
        <taxon>Eubrachyura</taxon>
        <taxon>Portunoidea</taxon>
        <taxon>Portunidae</taxon>
        <taxon>Portuninae</taxon>
        <taxon>Portunus</taxon>
    </lineage>
</organism>
<keyword evidence="2" id="KW-1185">Reference proteome</keyword>
<evidence type="ECO:0000313" key="1">
    <source>
        <dbReference type="EMBL" id="MPC49380.1"/>
    </source>
</evidence>
<sequence>MSKKIKGMRYISYEERLKPLTSSRRSLRGDLTEVFKWYRSYNKRDMSEVFRIRSQNRTRNNGLKLEVFG</sequence>
<name>A0A5B7FNS4_PORTR</name>
<proteinExistence type="predicted"/>
<dbReference type="AlphaFoldDB" id="A0A5B7FNS4"/>
<dbReference type="EMBL" id="VSRR010008841">
    <property type="protein sequence ID" value="MPC49380.1"/>
    <property type="molecule type" value="Genomic_DNA"/>
</dbReference>
<protein>
    <submittedName>
        <fullName evidence="1">Uncharacterized protein</fullName>
    </submittedName>
</protein>
<accession>A0A5B7FNS4</accession>
<dbReference type="Proteomes" id="UP000324222">
    <property type="component" value="Unassembled WGS sequence"/>
</dbReference>
<comment type="caution">
    <text evidence="1">The sequence shown here is derived from an EMBL/GenBank/DDBJ whole genome shotgun (WGS) entry which is preliminary data.</text>
</comment>